<proteinExistence type="predicted"/>
<gene>
    <name evidence="4" type="ORF">SCF082_LOCUS5959</name>
</gene>
<comment type="caution">
    <text evidence="4">The sequence shown here is derived from an EMBL/GenBank/DDBJ whole genome shotgun (WGS) entry which is preliminary data.</text>
</comment>
<organism evidence="4 5">
    <name type="scientific">Durusdinium trenchii</name>
    <dbReference type="NCBI Taxonomy" id="1381693"/>
    <lineage>
        <taxon>Eukaryota</taxon>
        <taxon>Sar</taxon>
        <taxon>Alveolata</taxon>
        <taxon>Dinophyceae</taxon>
        <taxon>Suessiales</taxon>
        <taxon>Symbiodiniaceae</taxon>
        <taxon>Durusdinium</taxon>
    </lineage>
</organism>
<protein>
    <submittedName>
        <fullName evidence="4">Retrovirus-related Pol polyprotein from transposon RE2 (Retro element 2) (AtRE2)</fullName>
    </submittedName>
</protein>
<evidence type="ECO:0000259" key="3">
    <source>
        <dbReference type="Pfam" id="PF07727"/>
    </source>
</evidence>
<keyword evidence="1" id="KW-0175">Coiled coil</keyword>
<dbReference type="Proteomes" id="UP001642464">
    <property type="component" value="Unassembled WGS sequence"/>
</dbReference>
<feature type="region of interest" description="Disordered" evidence="2">
    <location>
        <begin position="79"/>
        <end position="99"/>
    </location>
</feature>
<feature type="domain" description="Reverse transcriptase Ty1/copia-type" evidence="3">
    <location>
        <begin position="321"/>
        <end position="446"/>
    </location>
</feature>
<feature type="region of interest" description="Disordered" evidence="2">
    <location>
        <begin position="675"/>
        <end position="703"/>
    </location>
</feature>
<feature type="coiled-coil region" evidence="1">
    <location>
        <begin position="532"/>
        <end position="564"/>
    </location>
</feature>
<sequence>MAADTTRPPASSIGEEPEPPPSVIEQEITAPVPEHQQALYRAPETRETFQQQRARVDRQETLSFYTPSATGRIRYRPNREVFEDRRSTSSPYNKPPAPDPEMALLQSTYDADMAKADVSTLPPGWRLENGYLTLEDTRDEWILKDDKLIRRHYLPRNHYFEPTEQDAGCPLPLHYLSKDRHTLGSDNLNQYDRWKQKKNTYRQQAWTGSTIFKIMPAYRHLARQIFYNISNGHQSYKETEAAEQAYNAQQPPRPKNMKARKDQLSERNMSLEDRLAFLTAKRKELESFFQNDVWELVYDDGSIPPDRILKAHFILKWPNGDPRAKARLITQGFRDPDAWSGQLSTDAPTLSRMGRNYIMSLAANTGWSTFSADVSTAFLQGKEHPSHRTLWIKLPTDAKKMLGITDQDGDKALMKLRKPMYGLCDAPRAWYSEARERVTRLGAVVHPLDPCLFMVYDYDASEDQWLDRPDDNGNTVRQPPLLGLFGLHVDDILGCGNMDNASFQKFVSQMKQTFTFRTWEQDSDIEYCGAKIQRINQHHYELREKILEEENERLRNQVIRVNNLCKSIKGQAEKRLRDQRHLYEENVMRIRKMYLGEIKQRAKNMFMEALNGDMFRTEQGECWHADQACASNRTANVVHRLRPCKVRAMRLGRLLMSTPSDEEGLMAGNLETFPDEGSASEPALPSTGVNVHPHIADSSGSQA</sequence>
<dbReference type="InterPro" id="IPR013103">
    <property type="entry name" value="RVT_2"/>
</dbReference>
<evidence type="ECO:0000313" key="5">
    <source>
        <dbReference type="Proteomes" id="UP001642464"/>
    </source>
</evidence>
<evidence type="ECO:0000256" key="1">
    <source>
        <dbReference type="SAM" id="Coils"/>
    </source>
</evidence>
<reference evidence="4 5" key="1">
    <citation type="submission" date="2024-02" db="EMBL/GenBank/DDBJ databases">
        <authorList>
            <person name="Chen Y."/>
            <person name="Shah S."/>
            <person name="Dougan E. K."/>
            <person name="Thang M."/>
            <person name="Chan C."/>
        </authorList>
    </citation>
    <scope>NUCLEOTIDE SEQUENCE [LARGE SCALE GENOMIC DNA]</scope>
</reference>
<name>A0ABP0IB02_9DINO</name>
<accession>A0ABP0IB02</accession>
<keyword evidence="5" id="KW-1185">Reference proteome</keyword>
<dbReference type="EMBL" id="CAXAMM010003280">
    <property type="protein sequence ID" value="CAK8999197.1"/>
    <property type="molecule type" value="Genomic_DNA"/>
</dbReference>
<feature type="region of interest" description="Disordered" evidence="2">
    <location>
        <begin position="1"/>
        <end position="46"/>
    </location>
</feature>
<dbReference type="Pfam" id="PF07727">
    <property type="entry name" value="RVT_2"/>
    <property type="match status" value="1"/>
</dbReference>
<evidence type="ECO:0000256" key="2">
    <source>
        <dbReference type="SAM" id="MobiDB-lite"/>
    </source>
</evidence>
<evidence type="ECO:0000313" key="4">
    <source>
        <dbReference type="EMBL" id="CAK8999197.1"/>
    </source>
</evidence>